<evidence type="ECO:0000313" key="10">
    <source>
        <dbReference type="Proteomes" id="UP000030014"/>
    </source>
</evidence>
<evidence type="ECO:0000256" key="4">
    <source>
        <dbReference type="ARBA" id="ARBA00022692"/>
    </source>
</evidence>
<dbReference type="AlphaFoldDB" id="A0A0A0I6E3"/>
<dbReference type="PRINTS" id="PR00783">
    <property type="entry name" value="MINTRINSICP"/>
</dbReference>
<evidence type="ECO:0000256" key="6">
    <source>
        <dbReference type="ARBA" id="ARBA00023136"/>
    </source>
</evidence>
<dbReference type="SUPFAM" id="SSF81338">
    <property type="entry name" value="Aquaporin-like"/>
    <property type="match status" value="1"/>
</dbReference>
<dbReference type="PANTHER" id="PTHR43829:SF9">
    <property type="entry name" value="AQUAPORIN-9"/>
    <property type="match status" value="1"/>
</dbReference>
<dbReference type="Gene3D" id="1.20.1080.10">
    <property type="entry name" value="Glycerol uptake facilitator protein"/>
    <property type="match status" value="1"/>
</dbReference>
<evidence type="ECO:0000256" key="7">
    <source>
        <dbReference type="RuleBase" id="RU000477"/>
    </source>
</evidence>
<dbReference type="RefSeq" id="WP_039258373.1">
    <property type="nucleotide sequence ID" value="NZ_JDRY01000070.1"/>
</dbReference>
<dbReference type="InterPro" id="IPR023271">
    <property type="entry name" value="Aquaporin-like"/>
</dbReference>
<feature type="transmembrane region" description="Helical" evidence="8">
    <location>
        <begin position="133"/>
        <end position="153"/>
    </location>
</feature>
<comment type="subcellular location">
    <subcellularLocation>
        <location evidence="1">Membrane</location>
        <topology evidence="1">Multi-pass membrane protein</topology>
    </subcellularLocation>
</comment>
<feature type="transmembrane region" description="Helical" evidence="8">
    <location>
        <begin position="215"/>
        <end position="235"/>
    </location>
</feature>
<evidence type="ECO:0000256" key="5">
    <source>
        <dbReference type="ARBA" id="ARBA00022989"/>
    </source>
</evidence>
<dbReference type="EMBL" id="JDRY01000070">
    <property type="protein sequence ID" value="KGM96999.1"/>
    <property type="molecule type" value="Genomic_DNA"/>
</dbReference>
<gene>
    <name evidence="9" type="ORF">Z955_12750</name>
</gene>
<evidence type="ECO:0000256" key="3">
    <source>
        <dbReference type="ARBA" id="ARBA00022448"/>
    </source>
</evidence>
<keyword evidence="3 7" id="KW-0813">Transport</keyword>
<dbReference type="GO" id="GO:0005886">
    <property type="term" value="C:plasma membrane"/>
    <property type="evidence" value="ECO:0007669"/>
    <property type="project" value="TreeGrafter"/>
</dbReference>
<sequence length="236" mass="24443">MSRFMAEFLGTMLLILLGDGVVACVSLNKSKGQNGGWIVVTTSWAIAVAVPALIFGAISGAHFNPAVTIAFALINFGDITWRMVPGYIIAQMLGAMVGAALVWIAYLPHWSETKDPAVKLGVFCTAPAIRNSAANLITEIIGTFVLVFAILGLSKAAQAPGIGMYSVGLVILVIGLALGGPTGYAINPARDLGPRIAHAILPIAGKGDSDWGYSWIPVVGPIIGGIIGALLFAALF</sequence>
<proteinExistence type="inferred from homology"/>
<dbReference type="InterPro" id="IPR000425">
    <property type="entry name" value="MIP"/>
</dbReference>
<dbReference type="GO" id="GO:0015254">
    <property type="term" value="F:glycerol channel activity"/>
    <property type="evidence" value="ECO:0007669"/>
    <property type="project" value="TreeGrafter"/>
</dbReference>
<dbReference type="Pfam" id="PF00230">
    <property type="entry name" value="MIP"/>
    <property type="match status" value="1"/>
</dbReference>
<accession>A0A0A0I6E3</accession>
<comment type="caution">
    <text evidence="9">The sequence shown here is derived from an EMBL/GenBank/DDBJ whole genome shotgun (WGS) entry which is preliminary data.</text>
</comment>
<feature type="transmembrane region" description="Helical" evidence="8">
    <location>
        <begin position="165"/>
        <end position="186"/>
    </location>
</feature>
<keyword evidence="4 7" id="KW-0812">Transmembrane</keyword>
<dbReference type="InterPro" id="IPR050363">
    <property type="entry name" value="MIP/Aquaporin"/>
</dbReference>
<name>A0A0A0I6E3_CLOBO</name>
<dbReference type="NCBIfam" id="TIGR00861">
    <property type="entry name" value="MIP"/>
    <property type="match status" value="1"/>
</dbReference>
<evidence type="ECO:0000256" key="8">
    <source>
        <dbReference type="SAM" id="Phobius"/>
    </source>
</evidence>
<reference evidence="9 10" key="1">
    <citation type="submission" date="2014-01" db="EMBL/GenBank/DDBJ databases">
        <title>Plasmidome dynamics in the species complex Clostridium novyi sensu lato converts strains of independent lineages into distinctly different pathogens.</title>
        <authorList>
            <person name="Skarin H."/>
            <person name="Segerman B."/>
        </authorList>
    </citation>
    <scope>NUCLEOTIDE SEQUENCE [LARGE SCALE GENOMIC DNA]</scope>
    <source>
        <strain evidence="9 10">DC5</strain>
    </source>
</reference>
<keyword evidence="5 8" id="KW-1133">Transmembrane helix</keyword>
<feature type="transmembrane region" description="Helical" evidence="8">
    <location>
        <begin position="47"/>
        <end position="74"/>
    </location>
</feature>
<dbReference type="PANTHER" id="PTHR43829">
    <property type="entry name" value="AQUAPORIN OR AQUAGLYCEROPORIN RELATED"/>
    <property type="match status" value="1"/>
</dbReference>
<keyword evidence="6 8" id="KW-0472">Membrane</keyword>
<evidence type="ECO:0000256" key="2">
    <source>
        <dbReference type="ARBA" id="ARBA00006175"/>
    </source>
</evidence>
<dbReference type="InterPro" id="IPR022357">
    <property type="entry name" value="MIP_CS"/>
</dbReference>
<evidence type="ECO:0000256" key="1">
    <source>
        <dbReference type="ARBA" id="ARBA00004141"/>
    </source>
</evidence>
<dbReference type="PROSITE" id="PS00221">
    <property type="entry name" value="MIP"/>
    <property type="match status" value="1"/>
</dbReference>
<feature type="transmembrane region" description="Helical" evidence="8">
    <location>
        <begin position="86"/>
        <end position="106"/>
    </location>
</feature>
<protein>
    <submittedName>
        <fullName evidence="9">Glycerol transporter</fullName>
    </submittedName>
</protein>
<dbReference type="Proteomes" id="UP000030014">
    <property type="component" value="Unassembled WGS sequence"/>
</dbReference>
<comment type="similarity">
    <text evidence="2 7">Belongs to the MIP/aquaporin (TC 1.A.8) family.</text>
</comment>
<evidence type="ECO:0000313" key="9">
    <source>
        <dbReference type="EMBL" id="KGM96999.1"/>
    </source>
</evidence>
<organism evidence="9 10">
    <name type="scientific">Clostridium botulinum C/D str. DC5</name>
    <dbReference type="NCBI Taxonomy" id="1443128"/>
    <lineage>
        <taxon>Bacteria</taxon>
        <taxon>Bacillati</taxon>
        <taxon>Bacillota</taxon>
        <taxon>Clostridia</taxon>
        <taxon>Eubacteriales</taxon>
        <taxon>Clostridiaceae</taxon>
        <taxon>Clostridium</taxon>
    </lineage>
</organism>